<sequence length="1235" mass="141848">MALFQTSVLKTYLSQQDHSLIERAYKKYIKYFHNPVIQENIKNSKEEQYQAKFLDELFVNILDYTLNPKPNFNITTEFKNQKGAGKADGAILKNNTAVGVIELKGTNTKDLESIRKQAFDYKANQKGCVYVVTSNFEKLRFYINDATEFLEFNLFQLAPEEFALLYLCLQKDNILNNLPLTIKEASLVEEDKITKQFYNDYSVFKRELYRDLVKRNAKRLKQNVAGSGTVDDTDELKALEKNVKLSLFKKSQKLIDRFLFIFFAEDRDLLPPNSTIQILDKWKADIDFGDERPLYNLFKQYFYFLDEGRKGTASRAEIYAYNGGLFKPDNILDDLEIDDALLYKHTYKLAKYDFSSQVDVNILGHIFENSLNEIESVNAEIEGGAFDKQKSKRKKDGVFYTPKYITKYIVENTVGKLCQEKKEALGFKEEAYFELKKGTHQNTKIQLLDVLDTYRAWLLQITICDPACGSGAFLNQALDFLIKEHRYIDELKAKVLGGGLILSDIENTILENNIYGVDLNEESVEIAKLSLWLRTAQPRRKLNDLSSNIKCGNSLIDSKAVAGDKAFNWETEFPKVFKAKDTRAFHITTSIHDSRTSERMVKYKARERRDNGTNPYPNVIYFTPEGDLLITQTIAEIVKEDSLKVLAYNICADHIHLLLVCEEAEIPGIMQKVKGRTSFVVGRSMEVPKGLKPLGIEDKTPLSKEIEPIEIGETTQNEKHKPFWSQKYYTKPVETQAHLATAIAYIEHNRSKHELPQHSRAINDIIDGFCTTLDDAFKDQSKGGFDVVIGNPPYAGRSSSINEIEKKYVKQMYSTSEGKFELYQLFIEKCLSLAKPKNSYIALITPQTWLSIIQATKLRKLVLSNNELSEIVFLGKNVFEDASVDSIVFIISLGISNKNIDFLLSRALLNESTNILKIDYDKIEKKTFTVPISSDKDSTKVVLKANTDSITLESIGKWSDGVKVVGPAKLFAFQNIKVDESFSPMLLGKDIDRYILEWSGLYCCRDKAKIESHKATDIRLREESMFLRPKILIRKTGNQIVATLDRSNYFHEQSLFSFGIEDDKFQLNSLLAILNSKLANFLLRENAFSRKETFPQIRLHWLKEFPIPASLNSVELENSVDKIQDKFFLFNQSIKQFVKYLESQVSNLSTNKKLENWHELDFSDFINELNKAIKKEGGTALTKKDEFEWLELFEDNKKKAQTLQTQITQTEKEIDTMVYQLYGLTDDEIQIVENS</sequence>
<dbReference type="RefSeq" id="WP_346242809.1">
    <property type="nucleotide sequence ID" value="NZ_JAZHYP010000010.1"/>
</dbReference>
<dbReference type="PANTHER" id="PTHR33841:SF1">
    <property type="entry name" value="DNA METHYLTRANSFERASE A"/>
    <property type="match status" value="1"/>
</dbReference>
<dbReference type="SMART" id="SM01321">
    <property type="entry name" value="Y1_Tnp"/>
    <property type="match status" value="1"/>
</dbReference>
<evidence type="ECO:0000313" key="9">
    <source>
        <dbReference type="EMBL" id="MEN3325008.1"/>
    </source>
</evidence>
<dbReference type="Gene3D" id="3.40.50.12420">
    <property type="match status" value="1"/>
</dbReference>
<feature type="domain" description="Transposase IS200-like" evidence="8">
    <location>
        <begin position="616"/>
        <end position="749"/>
    </location>
</feature>
<dbReference type="Pfam" id="PF12950">
    <property type="entry name" value="TaqI_C"/>
    <property type="match status" value="1"/>
</dbReference>
<protein>
    <recommendedName>
        <fullName evidence="1">site-specific DNA-methyltransferase (adenine-specific)</fullName>
        <ecNumber evidence="1">2.1.1.72</ecNumber>
    </recommendedName>
</protein>
<evidence type="ECO:0000256" key="3">
    <source>
        <dbReference type="ARBA" id="ARBA00022679"/>
    </source>
</evidence>
<evidence type="ECO:0000256" key="2">
    <source>
        <dbReference type="ARBA" id="ARBA00022603"/>
    </source>
</evidence>
<dbReference type="InterPro" id="IPR036515">
    <property type="entry name" value="Transposase_17_sf"/>
</dbReference>
<dbReference type="SUPFAM" id="SSF143422">
    <property type="entry name" value="Transposase IS200-like"/>
    <property type="match status" value="1"/>
</dbReference>
<dbReference type="PROSITE" id="PS51450">
    <property type="entry name" value="LRR"/>
    <property type="match status" value="1"/>
</dbReference>
<dbReference type="InterPro" id="IPR001611">
    <property type="entry name" value="Leu-rich_rpt"/>
</dbReference>
<dbReference type="PROSITE" id="PS00092">
    <property type="entry name" value="N6_MTASE"/>
    <property type="match status" value="1"/>
</dbReference>
<dbReference type="PANTHER" id="PTHR33841">
    <property type="entry name" value="DNA METHYLTRANSFERASE YEEA-RELATED"/>
    <property type="match status" value="1"/>
</dbReference>
<accession>A0ABV0AD97</accession>
<dbReference type="InterPro" id="IPR002052">
    <property type="entry name" value="DNA_methylase_N6_adenine_CS"/>
</dbReference>
<keyword evidence="2" id="KW-0489">Methyltransferase</keyword>
<name>A0ABV0AD97_9FLAO</name>
<comment type="catalytic activity">
    <reaction evidence="7">
        <text>a 2'-deoxyadenosine in DNA + S-adenosyl-L-methionine = an N(6)-methyl-2'-deoxyadenosine in DNA + S-adenosyl-L-homocysteine + H(+)</text>
        <dbReference type="Rhea" id="RHEA:15197"/>
        <dbReference type="Rhea" id="RHEA-COMP:12418"/>
        <dbReference type="Rhea" id="RHEA-COMP:12419"/>
        <dbReference type="ChEBI" id="CHEBI:15378"/>
        <dbReference type="ChEBI" id="CHEBI:57856"/>
        <dbReference type="ChEBI" id="CHEBI:59789"/>
        <dbReference type="ChEBI" id="CHEBI:90615"/>
        <dbReference type="ChEBI" id="CHEBI:90616"/>
        <dbReference type="EC" id="2.1.1.72"/>
    </reaction>
</comment>
<dbReference type="PRINTS" id="PR00507">
    <property type="entry name" value="N12N6MTFRASE"/>
</dbReference>
<reference evidence="9 10" key="1">
    <citation type="submission" date="2024-01" db="EMBL/GenBank/DDBJ databases">
        <title>Mariniflexile litorale sp. nov., isolated from the shallow sediments of the Sea of Japan.</title>
        <authorList>
            <person name="Romanenko L."/>
            <person name="Bystritskaya E."/>
            <person name="Isaeva M."/>
        </authorList>
    </citation>
    <scope>NUCLEOTIDE SEQUENCE [LARGE SCALE GENOMIC DNA]</scope>
    <source>
        <strain evidence="9 10">KCTC 32427</strain>
    </source>
</reference>
<evidence type="ECO:0000256" key="5">
    <source>
        <dbReference type="ARBA" id="ARBA00022747"/>
    </source>
</evidence>
<evidence type="ECO:0000313" key="10">
    <source>
        <dbReference type="Proteomes" id="UP001416393"/>
    </source>
</evidence>
<dbReference type="SUPFAM" id="SSF53335">
    <property type="entry name" value="S-adenosyl-L-methionine-dependent methyltransferases"/>
    <property type="match status" value="1"/>
</dbReference>
<gene>
    <name evidence="9" type="ORF">VP395_14810</name>
</gene>
<proteinExistence type="predicted"/>
<keyword evidence="5" id="KW-0680">Restriction system</keyword>
<dbReference type="InterPro" id="IPR023135">
    <property type="entry name" value="N6_DNA_MeTrfase_TaqI_C"/>
</dbReference>
<evidence type="ECO:0000259" key="8">
    <source>
        <dbReference type="SMART" id="SM01321"/>
    </source>
</evidence>
<evidence type="ECO:0000256" key="1">
    <source>
        <dbReference type="ARBA" id="ARBA00011900"/>
    </source>
</evidence>
<dbReference type="InterPro" id="IPR002686">
    <property type="entry name" value="Transposase_17"/>
</dbReference>
<dbReference type="Gene3D" id="3.90.220.10">
    <property type="entry name" value="Adenine-n6-DNA-methyltransferase Taqi, Chain A, domain 2"/>
    <property type="match status" value="1"/>
</dbReference>
<dbReference type="Gene3D" id="3.40.50.150">
    <property type="entry name" value="Vaccinia Virus protein VP39"/>
    <property type="match status" value="1"/>
</dbReference>
<dbReference type="Pfam" id="PF01797">
    <property type="entry name" value="Y1_Tnp"/>
    <property type="match status" value="1"/>
</dbReference>
<dbReference type="InterPro" id="IPR011639">
    <property type="entry name" value="MethylTrfase_TaqI-like_dom"/>
</dbReference>
<keyword evidence="3" id="KW-0808">Transferase</keyword>
<dbReference type="Pfam" id="PF07669">
    <property type="entry name" value="Eco57I"/>
    <property type="match status" value="2"/>
</dbReference>
<keyword evidence="10" id="KW-1185">Reference proteome</keyword>
<evidence type="ECO:0000256" key="6">
    <source>
        <dbReference type="ARBA" id="ARBA00023125"/>
    </source>
</evidence>
<dbReference type="Gene3D" id="3.30.70.1290">
    <property type="entry name" value="Transposase IS200-like"/>
    <property type="match status" value="1"/>
</dbReference>
<dbReference type="InterPro" id="IPR050953">
    <property type="entry name" value="N4_N6_ade-DNA_methylase"/>
</dbReference>
<dbReference type="InterPro" id="IPR025931">
    <property type="entry name" value="TaqI_C"/>
</dbReference>
<dbReference type="EC" id="2.1.1.72" evidence="1"/>
<comment type="caution">
    <text evidence="9">The sequence shown here is derived from an EMBL/GenBank/DDBJ whole genome shotgun (WGS) entry which is preliminary data.</text>
</comment>
<evidence type="ECO:0000256" key="7">
    <source>
        <dbReference type="ARBA" id="ARBA00047942"/>
    </source>
</evidence>
<dbReference type="InterPro" id="IPR029063">
    <property type="entry name" value="SAM-dependent_MTases_sf"/>
</dbReference>
<keyword evidence="6" id="KW-0238">DNA-binding</keyword>
<evidence type="ECO:0000256" key="4">
    <source>
        <dbReference type="ARBA" id="ARBA00022691"/>
    </source>
</evidence>
<keyword evidence="4" id="KW-0949">S-adenosyl-L-methionine</keyword>
<organism evidence="9 10">
    <name type="scientific">Mariniflexile soesokkakense</name>
    <dbReference type="NCBI Taxonomy" id="1343160"/>
    <lineage>
        <taxon>Bacteria</taxon>
        <taxon>Pseudomonadati</taxon>
        <taxon>Bacteroidota</taxon>
        <taxon>Flavobacteriia</taxon>
        <taxon>Flavobacteriales</taxon>
        <taxon>Flavobacteriaceae</taxon>
        <taxon>Mariniflexile</taxon>
    </lineage>
</organism>
<dbReference type="Proteomes" id="UP001416393">
    <property type="component" value="Unassembled WGS sequence"/>
</dbReference>
<dbReference type="EMBL" id="JAZHYP010000010">
    <property type="protein sequence ID" value="MEN3325008.1"/>
    <property type="molecule type" value="Genomic_DNA"/>
</dbReference>